<dbReference type="Proteomes" id="UP000604046">
    <property type="component" value="Unassembled WGS sequence"/>
</dbReference>
<organism evidence="4 5">
    <name type="scientific">Symbiodinium natans</name>
    <dbReference type="NCBI Taxonomy" id="878477"/>
    <lineage>
        <taxon>Eukaryota</taxon>
        <taxon>Sar</taxon>
        <taxon>Alveolata</taxon>
        <taxon>Dinophyceae</taxon>
        <taxon>Suessiales</taxon>
        <taxon>Symbiodiniaceae</taxon>
        <taxon>Symbiodinium</taxon>
    </lineage>
</organism>
<dbReference type="InterPro" id="IPR052055">
    <property type="entry name" value="Hepadnavirus_pol/RT"/>
</dbReference>
<dbReference type="GO" id="GO:0015074">
    <property type="term" value="P:DNA integration"/>
    <property type="evidence" value="ECO:0007669"/>
    <property type="project" value="InterPro"/>
</dbReference>
<keyword evidence="1" id="KW-0233">DNA recombination</keyword>
<dbReference type="PANTHER" id="PTHR33050:SF7">
    <property type="entry name" value="RIBONUCLEASE H"/>
    <property type="match status" value="1"/>
</dbReference>
<dbReference type="Pfam" id="PF00078">
    <property type="entry name" value="RVT_1"/>
    <property type="match status" value="1"/>
</dbReference>
<comment type="caution">
    <text evidence="4">The sequence shown here is derived from an EMBL/GenBank/DDBJ whole genome shotgun (WGS) entry which is preliminary data.</text>
</comment>
<feature type="non-terminal residue" evidence="4">
    <location>
        <position position="1607"/>
    </location>
</feature>
<evidence type="ECO:0000256" key="1">
    <source>
        <dbReference type="ARBA" id="ARBA00023172"/>
    </source>
</evidence>
<dbReference type="InterPro" id="IPR043502">
    <property type="entry name" value="DNA/RNA_pol_sf"/>
</dbReference>
<gene>
    <name evidence="4" type="ORF">SNAT2548_LOCUS5879</name>
</gene>
<feature type="domain" description="Reverse transcriptase" evidence="3">
    <location>
        <begin position="734"/>
        <end position="917"/>
    </location>
</feature>
<keyword evidence="2" id="KW-0472">Membrane</keyword>
<dbReference type="Gene3D" id="1.10.443.10">
    <property type="entry name" value="Intergrase catalytic core"/>
    <property type="match status" value="1"/>
</dbReference>
<evidence type="ECO:0000259" key="3">
    <source>
        <dbReference type="Pfam" id="PF00078"/>
    </source>
</evidence>
<dbReference type="EMBL" id="CAJNDS010000380">
    <property type="protein sequence ID" value="CAE7199591.1"/>
    <property type="molecule type" value="Genomic_DNA"/>
</dbReference>
<protein>
    <recommendedName>
        <fullName evidence="3">Reverse transcriptase domain-containing protein</fullName>
    </recommendedName>
</protein>
<dbReference type="SUPFAM" id="SSF56349">
    <property type="entry name" value="DNA breaking-rejoining enzymes"/>
    <property type="match status" value="1"/>
</dbReference>
<evidence type="ECO:0000313" key="4">
    <source>
        <dbReference type="EMBL" id="CAE7199591.1"/>
    </source>
</evidence>
<dbReference type="GO" id="GO:0006310">
    <property type="term" value="P:DNA recombination"/>
    <property type="evidence" value="ECO:0007669"/>
    <property type="project" value="UniProtKB-KW"/>
</dbReference>
<dbReference type="InterPro" id="IPR011010">
    <property type="entry name" value="DNA_brk_join_enz"/>
</dbReference>
<dbReference type="Gene3D" id="3.10.10.10">
    <property type="entry name" value="HIV Type 1 Reverse Transcriptase, subunit A, domain 1"/>
    <property type="match status" value="1"/>
</dbReference>
<dbReference type="InterPro" id="IPR000477">
    <property type="entry name" value="RT_dom"/>
</dbReference>
<sequence length="1607" mass="176704">MGADQLRRALQRAQGRMDAEHRVATTTWCAPLSLFDEAAQRHAATGGIPDWAILTVLKARRLVEQAAGLGDLTDVYEEKGRMSGAAIQTVGGVITVLAYLQYAIGGEKAVVRRSMDTYLAGSSDAFNLAGKFCLVLYEGERRWHERLLIHQVRANQDSRTSGWFVIATPDGDVYAESLAPPNVLGMVVLDDGRALPPGLARRNVYRFEDGVVGQAPGAGQMAHLRGTAAPELQAVQLEFDSLVAPAGPAAPVAVAPAAPVQPASLEPAAGHSWVVATSDGARVRGSLVPLQQVVSGHQTAHKGVAALTDGSVVFVELVANQDVATYAKPASPTQLAPQALAPVVAQPSQADDARTLAVRYNAEGQRRREFREAVEKSTESAWTDWPVRGPRTAKWVGQYIANNGGSTFAMHNAWRSNSRLQPSDSGVLEHESICKALELALEYDQLNLGELACVELLCRRLQMLQYRRRERVLGSAASGTLDDESHYFLGTDPTRGNLCVCPALNSWLGEELHKEHLANKEQRKAREERALVRTGKNKLPEAETGIFNPNICRATRQRIKRRQAADAWMHEGVCTINELYGRPTSGIGAPVGAHAEVLTRLERQYRRVGAPELHPEEALTALLGTMTTYSDDRMVCKAVFCEDLVSWPEPGCLPVEIADLLEPAVGNLLKPQGIEELLAEEREMSPSEPLKPYVDSVLAHSPKHMGRFLSRLAESKMLDFVPGTRAHTVGVFFVHKKNGKLRLILDTRAANQFFKPPRHSNLPTPSAWCSIEVEEGEKLHTATGDVADAFHRMQLPKHLRQYFRLPAIQCKYLAKSSWPLGCKAQDYVTPEYATLPMGWCWSLFFCQELLQTAALRAGLRQEDRIEDRCWVGPVSEGRVLHAQYVDNFFVSSGDPALTQKYFDKMKTILEEWGFGIHEVTGAQTVVEGLGLVIDGEASQISLTPRRIWKLRLAALALQRRQGAPSPKIVEKVLGHFTFAMLLRRETLSIFKFVYQYCHRDRPDKILWKYALKEILQASSLLPLMTANLSMPWDATLTATDSSEVGYGVCERTADPAAVAGTARCSEAWRFSVEGCIKARESALGLDESGDGLPDLLQHECARTCERDFREVHPNLLDASEWHIVFSGAWDFTENILRTEGRALVSGIRHKLRCRRSLGKRHVCLVDNLALALAVTKGRGRSQLSNRTCQELCALALAADCKFTTRWVPSERNCADKPSRFPRLCPLKDFELACGCARGSVTCASRPGELPSDGHGLRDPGAEPAWVVATADYSTGRQAKPADAPFSCRHRADRYAAVLQTFMQWSRAHQDMSSSWDALLTAYINELYAEGANVSAAEYVFAAFRHHFPSHGKHGGNPMPRSIQALEGYRLLAPPQMRLPTPRIAFVAVVGWFLVKMMVAMAVALLLQWDLLLRPGELIGMSPSQLVPPTDLASMRRWGVVLAPSTLGEASKTNVFDDSVLLSHDLEFLLPALGALLKTRAGAVNLFPFTCAQLAAEFKKGAAALGLDHLGLTLYGNRHGGASEMRLKGMPLSEIKRRGRWATDTSLRRYEKATLAQQQVHKVPGATQLYGSFVESRLRSATHLMSAALSQTGDGALTALSNHFLPLP</sequence>
<reference evidence="4" key="1">
    <citation type="submission" date="2021-02" db="EMBL/GenBank/DDBJ databases">
        <authorList>
            <person name="Dougan E. K."/>
            <person name="Rhodes N."/>
            <person name="Thang M."/>
            <person name="Chan C."/>
        </authorList>
    </citation>
    <scope>NUCLEOTIDE SEQUENCE</scope>
</reference>
<keyword evidence="5" id="KW-1185">Reference proteome</keyword>
<dbReference type="SUPFAM" id="SSF56672">
    <property type="entry name" value="DNA/RNA polymerases"/>
    <property type="match status" value="1"/>
</dbReference>
<name>A0A812J579_9DINO</name>
<keyword evidence="2" id="KW-1133">Transmembrane helix</keyword>
<dbReference type="Gene3D" id="3.30.70.270">
    <property type="match status" value="1"/>
</dbReference>
<evidence type="ECO:0000256" key="2">
    <source>
        <dbReference type="SAM" id="Phobius"/>
    </source>
</evidence>
<dbReference type="InterPro" id="IPR013762">
    <property type="entry name" value="Integrase-like_cat_sf"/>
</dbReference>
<feature type="transmembrane region" description="Helical" evidence="2">
    <location>
        <begin position="1383"/>
        <end position="1406"/>
    </location>
</feature>
<dbReference type="OrthoDB" id="425707at2759"/>
<dbReference type="GO" id="GO:0003677">
    <property type="term" value="F:DNA binding"/>
    <property type="evidence" value="ECO:0007669"/>
    <property type="project" value="InterPro"/>
</dbReference>
<dbReference type="PANTHER" id="PTHR33050">
    <property type="entry name" value="REVERSE TRANSCRIPTASE DOMAIN-CONTAINING PROTEIN"/>
    <property type="match status" value="1"/>
</dbReference>
<evidence type="ECO:0000313" key="5">
    <source>
        <dbReference type="Proteomes" id="UP000604046"/>
    </source>
</evidence>
<accession>A0A812J579</accession>
<dbReference type="InterPro" id="IPR043128">
    <property type="entry name" value="Rev_trsase/Diguanyl_cyclase"/>
</dbReference>
<keyword evidence="2" id="KW-0812">Transmembrane</keyword>
<proteinExistence type="predicted"/>